<proteinExistence type="predicted"/>
<name>A0ABW7DES7_9PSED</name>
<evidence type="ECO:0000313" key="2">
    <source>
        <dbReference type="Proteomes" id="UP001605918"/>
    </source>
</evidence>
<dbReference type="RefSeq" id="WP_394506155.1">
    <property type="nucleotide sequence ID" value="NZ_JBIEIL010000005.1"/>
</dbReference>
<sequence>MSNRHESGSQPVVLTIVFPFEGSKTARRPHLFGTGQAGGLIEIWDARENFHYASGPIDSDGRWTVDVFEDLSPGPHQIRARVIAGNTSDWSADRAFEVTATDDAPVIVSPEEHESVSNVVTFTGTVPREGGYVDIVDLNNGRHLAEVIVEADCTWFTQLTDIDAAQQHRICASHRLSGIASNWSRVRTFTVLVEAREGLFDRARLRAFYQNALRKISSIWR</sequence>
<dbReference type="InterPro" id="IPR013783">
    <property type="entry name" value="Ig-like_fold"/>
</dbReference>
<dbReference type="Proteomes" id="UP001605918">
    <property type="component" value="Unassembled WGS sequence"/>
</dbReference>
<evidence type="ECO:0008006" key="3">
    <source>
        <dbReference type="Google" id="ProtNLM"/>
    </source>
</evidence>
<dbReference type="Gene3D" id="2.60.40.10">
    <property type="entry name" value="Immunoglobulins"/>
    <property type="match status" value="1"/>
</dbReference>
<reference evidence="1 2" key="1">
    <citation type="submission" date="2024-10" db="EMBL/GenBank/DDBJ databases">
        <title>Whole genome of Pseudomonas sp Strain RB5.</title>
        <authorList>
            <person name="Selami N."/>
        </authorList>
    </citation>
    <scope>NUCLEOTIDE SEQUENCE [LARGE SCALE GENOMIC DNA]</scope>
    <source>
        <strain evidence="1 2">RB5</strain>
    </source>
</reference>
<organism evidence="1 2">
    <name type="scientific">Pseudomonas retamae</name>
    <dbReference type="NCBI Taxonomy" id="702110"/>
    <lineage>
        <taxon>Bacteria</taxon>
        <taxon>Pseudomonadati</taxon>
        <taxon>Pseudomonadota</taxon>
        <taxon>Gammaproteobacteria</taxon>
        <taxon>Pseudomonadales</taxon>
        <taxon>Pseudomonadaceae</taxon>
        <taxon>Pseudomonas</taxon>
    </lineage>
</organism>
<keyword evidence="2" id="KW-1185">Reference proteome</keyword>
<comment type="caution">
    <text evidence="1">The sequence shown here is derived from an EMBL/GenBank/DDBJ whole genome shotgun (WGS) entry which is preliminary data.</text>
</comment>
<evidence type="ECO:0000313" key="1">
    <source>
        <dbReference type="EMBL" id="MFG6205149.1"/>
    </source>
</evidence>
<dbReference type="EMBL" id="JBIEIL010000005">
    <property type="protein sequence ID" value="MFG6205149.1"/>
    <property type="molecule type" value="Genomic_DNA"/>
</dbReference>
<protein>
    <recommendedName>
        <fullName evidence="3">Bacterial Ig-like domain-containing protein</fullName>
    </recommendedName>
</protein>
<gene>
    <name evidence="1" type="ORF">ACGSLL_12340</name>
</gene>
<accession>A0ABW7DES7</accession>